<comment type="caution">
    <text evidence="9">The sequence shown here is derived from an EMBL/GenBank/DDBJ whole genome shotgun (WGS) entry which is preliminary data.</text>
</comment>
<evidence type="ECO:0000256" key="1">
    <source>
        <dbReference type="ARBA" id="ARBA00004651"/>
    </source>
</evidence>
<accession>A0A562IWM1</accession>
<feature type="transmembrane region" description="Helical" evidence="8">
    <location>
        <begin position="67"/>
        <end position="86"/>
    </location>
</feature>
<gene>
    <name evidence="9" type="ORF">JD78_03848</name>
</gene>
<feature type="transmembrane region" description="Helical" evidence="8">
    <location>
        <begin position="35"/>
        <end position="55"/>
    </location>
</feature>
<feature type="transmembrane region" description="Helical" evidence="8">
    <location>
        <begin position="430"/>
        <end position="452"/>
    </location>
</feature>
<organism evidence="9 10">
    <name type="scientific">Modestobacter roseus</name>
    <dbReference type="NCBI Taxonomy" id="1181884"/>
    <lineage>
        <taxon>Bacteria</taxon>
        <taxon>Bacillati</taxon>
        <taxon>Actinomycetota</taxon>
        <taxon>Actinomycetes</taxon>
        <taxon>Geodermatophilales</taxon>
        <taxon>Geodermatophilaceae</taxon>
        <taxon>Modestobacter</taxon>
    </lineage>
</organism>
<evidence type="ECO:0000256" key="7">
    <source>
        <dbReference type="ARBA" id="ARBA00023136"/>
    </source>
</evidence>
<keyword evidence="5 8" id="KW-1133">Transmembrane helix</keyword>
<dbReference type="GO" id="GO:0008324">
    <property type="term" value="F:monoatomic cation transmembrane transporter activity"/>
    <property type="evidence" value="ECO:0007669"/>
    <property type="project" value="InterPro"/>
</dbReference>
<evidence type="ECO:0000313" key="10">
    <source>
        <dbReference type="Proteomes" id="UP000321490"/>
    </source>
</evidence>
<evidence type="ECO:0000256" key="2">
    <source>
        <dbReference type="ARBA" id="ARBA00022448"/>
    </source>
</evidence>
<feature type="transmembrane region" description="Helical" evidence="8">
    <location>
        <begin position="98"/>
        <end position="123"/>
    </location>
</feature>
<dbReference type="PANTHER" id="PTHR32024">
    <property type="entry name" value="TRK SYSTEM POTASSIUM UPTAKE PROTEIN TRKG-RELATED"/>
    <property type="match status" value="1"/>
</dbReference>
<dbReference type="Proteomes" id="UP000321490">
    <property type="component" value="Unassembled WGS sequence"/>
</dbReference>
<feature type="transmembrane region" description="Helical" evidence="8">
    <location>
        <begin position="149"/>
        <end position="174"/>
    </location>
</feature>
<keyword evidence="4 8" id="KW-0812">Transmembrane</keyword>
<dbReference type="PANTHER" id="PTHR32024:SF1">
    <property type="entry name" value="KTR SYSTEM POTASSIUM UPTAKE PROTEIN B"/>
    <property type="match status" value="1"/>
</dbReference>
<feature type="transmembrane region" description="Helical" evidence="8">
    <location>
        <begin position="215"/>
        <end position="233"/>
    </location>
</feature>
<comment type="subcellular location">
    <subcellularLocation>
        <location evidence="1">Cell membrane</location>
        <topology evidence="1">Multi-pass membrane protein</topology>
    </subcellularLocation>
</comment>
<keyword evidence="6" id="KW-0406">Ion transport</keyword>
<keyword evidence="10" id="KW-1185">Reference proteome</keyword>
<evidence type="ECO:0000256" key="6">
    <source>
        <dbReference type="ARBA" id="ARBA00023065"/>
    </source>
</evidence>
<dbReference type="GO" id="GO:0005886">
    <property type="term" value="C:plasma membrane"/>
    <property type="evidence" value="ECO:0007669"/>
    <property type="project" value="UniProtKB-SubCell"/>
</dbReference>
<keyword evidence="2" id="KW-0813">Transport</keyword>
<keyword evidence="7 8" id="KW-0472">Membrane</keyword>
<reference evidence="9 10" key="1">
    <citation type="submission" date="2019-07" db="EMBL/GenBank/DDBJ databases">
        <title>R&amp;d 2014.</title>
        <authorList>
            <person name="Klenk H.-P."/>
        </authorList>
    </citation>
    <scope>NUCLEOTIDE SEQUENCE [LARGE SCALE GENOMIC DNA]</scope>
    <source>
        <strain evidence="9 10">DSM 45764</strain>
    </source>
</reference>
<evidence type="ECO:0000313" key="9">
    <source>
        <dbReference type="EMBL" id="TWH75292.1"/>
    </source>
</evidence>
<feature type="transmembrane region" description="Helical" evidence="8">
    <location>
        <begin position="374"/>
        <end position="394"/>
    </location>
</feature>
<feature type="transmembrane region" description="Helical" evidence="8">
    <location>
        <begin position="253"/>
        <end position="272"/>
    </location>
</feature>
<feature type="transmembrane region" description="Helical" evidence="8">
    <location>
        <begin position="331"/>
        <end position="353"/>
    </location>
</feature>
<dbReference type="EMBL" id="VLKF01000001">
    <property type="protein sequence ID" value="TWH75292.1"/>
    <property type="molecule type" value="Genomic_DNA"/>
</dbReference>
<dbReference type="GO" id="GO:0030001">
    <property type="term" value="P:metal ion transport"/>
    <property type="evidence" value="ECO:0007669"/>
    <property type="project" value="UniProtKB-ARBA"/>
</dbReference>
<proteinExistence type="predicted"/>
<protein>
    <submittedName>
        <fullName evidence="9">Potassium uptake TrkH family protein</fullName>
    </submittedName>
</protein>
<keyword evidence="3" id="KW-1003">Cell membrane</keyword>
<evidence type="ECO:0000256" key="3">
    <source>
        <dbReference type="ARBA" id="ARBA00022475"/>
    </source>
</evidence>
<sequence>MPAPTSRPTRRAIRRRRAEGELPSRLRLPHLRHPAQVVVAAFAVAVSVGTLLLWLPVASEPEGSPTLLQALFTATSAVCVTGLAVVDTPTYWTGFGEAVILGLIQVGGFGIMTLASVLGLVLARRLGLRARLNAAAETKSIDVGDIRRVVVGVATISLRFEAAVALVLTLRFALGYDQDLPEALWNGVFHAVSAFNNAGFALYTDSLIPFATDPWICLPINAAVIAGGLGFPVLMQLRRDLRVPRKWVMNTRLVLLGTGVLLVVGTVFLTAAEWSNPATLGPLSVAGKLLAGFTTAVMTRTAGFNVVDVGAMEPASWLATDVLMFIGGGPAGTAGGIKVTTFFVLVFIVLTEIRGEGAVNVLGKRLPRSVQRQAITVVLLSVMAVGLPVLALLATTPFTLDRVLFEVVSAFATVGLSTGITADLPTFGQLLLVALMFIGRLGPITLASALALRQRTQAYELPKERPVIG</sequence>
<name>A0A562IWM1_9ACTN</name>
<dbReference type="InterPro" id="IPR003445">
    <property type="entry name" value="Cat_transpt"/>
</dbReference>
<evidence type="ECO:0000256" key="5">
    <source>
        <dbReference type="ARBA" id="ARBA00022989"/>
    </source>
</evidence>
<evidence type="ECO:0000256" key="8">
    <source>
        <dbReference type="SAM" id="Phobius"/>
    </source>
</evidence>
<dbReference type="RefSeq" id="WP_208104156.1">
    <property type="nucleotide sequence ID" value="NZ_JABGDC010000058.1"/>
</dbReference>
<evidence type="ECO:0000256" key="4">
    <source>
        <dbReference type="ARBA" id="ARBA00022692"/>
    </source>
</evidence>
<dbReference type="AlphaFoldDB" id="A0A562IWM1"/>
<dbReference type="Pfam" id="PF02386">
    <property type="entry name" value="TrkH"/>
    <property type="match status" value="1"/>
</dbReference>